<sequence>RNRACFRNKVAADGSGSSGSETMGQATTPVYTEEKWVEQGVDEILHLKILESIVDTETPSTVVLATGDAAEAEYSQGFMRMVERALTKGWKVELVSWSKNISGAYKRQDFLRQWGDRFRIIELDDYAEELLD</sequence>
<dbReference type="InterPro" id="IPR007681">
    <property type="entry name" value="Mog1"/>
</dbReference>
<gene>
    <name evidence="1" type="ORF">LTR16_008501</name>
</gene>
<dbReference type="Proteomes" id="UP001357485">
    <property type="component" value="Unassembled WGS sequence"/>
</dbReference>
<dbReference type="PANTHER" id="PTHR15837">
    <property type="entry name" value="RAN GUANINE NUCLEOTIDE RELEASE FACTOR"/>
    <property type="match status" value="1"/>
</dbReference>
<dbReference type="PANTHER" id="PTHR15837:SF5">
    <property type="entry name" value="NYN DOMAIN-CONTAINING PROTEIN"/>
    <property type="match status" value="1"/>
</dbReference>
<dbReference type="Gene3D" id="3.40.50.1010">
    <property type="entry name" value="5'-nuclease"/>
    <property type="match status" value="1"/>
</dbReference>
<proteinExistence type="predicted"/>
<protein>
    <recommendedName>
        <fullName evidence="3">NYN domain-containing protein</fullName>
    </recommendedName>
</protein>
<reference evidence="1 2" key="1">
    <citation type="submission" date="2023-08" db="EMBL/GenBank/DDBJ databases">
        <title>Black Yeasts Isolated from many extreme environments.</title>
        <authorList>
            <person name="Coleine C."/>
            <person name="Stajich J.E."/>
            <person name="Selbmann L."/>
        </authorList>
    </citation>
    <scope>NUCLEOTIDE SEQUENCE [LARGE SCALE GENOMIC DNA]</scope>
    <source>
        <strain evidence="1 2">CCFEE 536</strain>
    </source>
</reference>
<dbReference type="EMBL" id="JAVRRA010010237">
    <property type="protein sequence ID" value="KAK5242454.1"/>
    <property type="molecule type" value="Genomic_DNA"/>
</dbReference>
<feature type="non-terminal residue" evidence="1">
    <location>
        <position position="1"/>
    </location>
</feature>
<dbReference type="CDD" id="cd18724">
    <property type="entry name" value="PIN_LabA-like"/>
    <property type="match status" value="1"/>
</dbReference>
<accession>A0ABR0LUC8</accession>
<organism evidence="1 2">
    <name type="scientific">Cryomyces antarcticus</name>
    <dbReference type="NCBI Taxonomy" id="329879"/>
    <lineage>
        <taxon>Eukaryota</taxon>
        <taxon>Fungi</taxon>
        <taxon>Dikarya</taxon>
        <taxon>Ascomycota</taxon>
        <taxon>Pezizomycotina</taxon>
        <taxon>Dothideomycetes</taxon>
        <taxon>Dothideomycetes incertae sedis</taxon>
        <taxon>Cryomyces</taxon>
    </lineage>
</organism>
<evidence type="ECO:0000313" key="2">
    <source>
        <dbReference type="Proteomes" id="UP001357485"/>
    </source>
</evidence>
<name>A0ABR0LUC8_9PEZI</name>
<feature type="non-terminal residue" evidence="1">
    <location>
        <position position="132"/>
    </location>
</feature>
<keyword evidence="2" id="KW-1185">Reference proteome</keyword>
<evidence type="ECO:0008006" key="3">
    <source>
        <dbReference type="Google" id="ProtNLM"/>
    </source>
</evidence>
<evidence type="ECO:0000313" key="1">
    <source>
        <dbReference type="EMBL" id="KAK5242454.1"/>
    </source>
</evidence>
<comment type="caution">
    <text evidence="1">The sequence shown here is derived from an EMBL/GenBank/DDBJ whole genome shotgun (WGS) entry which is preliminary data.</text>
</comment>